<keyword evidence="2" id="KW-1185">Reference proteome</keyword>
<sequence length="81" mass="9458">MISPFFFPLSFTTSVVNNQDEIQELAIVGAHHHCRHRLCTWRSRRLLPSHFILRFEAPPSFHNVVQTVVITGARRCCRSHF</sequence>
<proteinExistence type="predicted"/>
<protein>
    <submittedName>
        <fullName evidence="1">Predicted protein</fullName>
    </submittedName>
</protein>
<organism evidence="2">
    <name type="scientific">Arabidopsis lyrata subsp. lyrata</name>
    <name type="common">Lyre-leaved rock-cress</name>
    <dbReference type="NCBI Taxonomy" id="81972"/>
    <lineage>
        <taxon>Eukaryota</taxon>
        <taxon>Viridiplantae</taxon>
        <taxon>Streptophyta</taxon>
        <taxon>Embryophyta</taxon>
        <taxon>Tracheophyta</taxon>
        <taxon>Spermatophyta</taxon>
        <taxon>Magnoliopsida</taxon>
        <taxon>eudicotyledons</taxon>
        <taxon>Gunneridae</taxon>
        <taxon>Pentapetalae</taxon>
        <taxon>rosids</taxon>
        <taxon>malvids</taxon>
        <taxon>Brassicales</taxon>
        <taxon>Brassicaceae</taxon>
        <taxon>Camelineae</taxon>
        <taxon>Arabidopsis</taxon>
    </lineage>
</organism>
<evidence type="ECO:0000313" key="2">
    <source>
        <dbReference type="Proteomes" id="UP000008694"/>
    </source>
</evidence>
<dbReference type="Proteomes" id="UP000008694">
    <property type="component" value="Unassembled WGS sequence"/>
</dbReference>
<gene>
    <name evidence="1" type="ORF">ARALYDRAFT_892223</name>
</gene>
<accession>D7KIQ3</accession>
<evidence type="ECO:0000313" key="1">
    <source>
        <dbReference type="EMBL" id="EFH67941.1"/>
    </source>
</evidence>
<dbReference type="AlphaFoldDB" id="D7KIQ3"/>
<dbReference type="Gramene" id="scaffold_105017.1">
    <property type="protein sequence ID" value="scaffold_105017.1"/>
    <property type="gene ID" value="scaffold_105017.1"/>
</dbReference>
<name>D7KIQ3_ARALL</name>
<reference evidence="2" key="1">
    <citation type="journal article" date="2011" name="Nat. Genet.">
        <title>The Arabidopsis lyrata genome sequence and the basis of rapid genome size change.</title>
        <authorList>
            <person name="Hu T.T."/>
            <person name="Pattyn P."/>
            <person name="Bakker E.G."/>
            <person name="Cao J."/>
            <person name="Cheng J.-F."/>
            <person name="Clark R.M."/>
            <person name="Fahlgren N."/>
            <person name="Fawcett J.A."/>
            <person name="Grimwood J."/>
            <person name="Gundlach H."/>
            <person name="Haberer G."/>
            <person name="Hollister J.D."/>
            <person name="Ossowski S."/>
            <person name="Ottilar R.P."/>
            <person name="Salamov A.A."/>
            <person name="Schneeberger K."/>
            <person name="Spannagl M."/>
            <person name="Wang X."/>
            <person name="Yang L."/>
            <person name="Nasrallah M.E."/>
            <person name="Bergelson J."/>
            <person name="Carrington J.C."/>
            <person name="Gaut B.S."/>
            <person name="Schmutz J."/>
            <person name="Mayer K.F.X."/>
            <person name="Van de Peer Y."/>
            <person name="Grigoriev I.V."/>
            <person name="Nordborg M."/>
            <person name="Weigel D."/>
            <person name="Guo Y.-L."/>
        </authorList>
    </citation>
    <scope>NUCLEOTIDE SEQUENCE [LARGE SCALE GENOMIC DNA]</scope>
    <source>
        <strain evidence="2">cv. MN47</strain>
    </source>
</reference>
<dbReference type="EMBL" id="GL348713">
    <property type="protein sequence ID" value="EFH67941.1"/>
    <property type="molecule type" value="Genomic_DNA"/>
</dbReference>
<dbReference type="HOGENOM" id="CLU_2577105_0_0_1"/>